<accession>A0A4Z2IUE3</accession>
<dbReference type="EMBL" id="SRLO01000050">
    <property type="protein sequence ID" value="TNN80922.1"/>
    <property type="molecule type" value="Genomic_DNA"/>
</dbReference>
<protein>
    <submittedName>
        <fullName evidence="2">Uncharacterized protein</fullName>
    </submittedName>
</protein>
<dbReference type="AlphaFoldDB" id="A0A4Z2IUE3"/>
<name>A0A4Z2IUE3_9TELE</name>
<gene>
    <name evidence="2" type="ORF">EYF80_008927</name>
</gene>
<proteinExistence type="predicted"/>
<comment type="caution">
    <text evidence="2">The sequence shown here is derived from an EMBL/GenBank/DDBJ whole genome shotgun (WGS) entry which is preliminary data.</text>
</comment>
<evidence type="ECO:0000313" key="3">
    <source>
        <dbReference type="Proteomes" id="UP000314294"/>
    </source>
</evidence>
<feature type="region of interest" description="Disordered" evidence="1">
    <location>
        <begin position="1"/>
        <end position="24"/>
    </location>
</feature>
<organism evidence="2 3">
    <name type="scientific">Liparis tanakae</name>
    <name type="common">Tanaka's snailfish</name>
    <dbReference type="NCBI Taxonomy" id="230148"/>
    <lineage>
        <taxon>Eukaryota</taxon>
        <taxon>Metazoa</taxon>
        <taxon>Chordata</taxon>
        <taxon>Craniata</taxon>
        <taxon>Vertebrata</taxon>
        <taxon>Euteleostomi</taxon>
        <taxon>Actinopterygii</taxon>
        <taxon>Neopterygii</taxon>
        <taxon>Teleostei</taxon>
        <taxon>Neoteleostei</taxon>
        <taxon>Acanthomorphata</taxon>
        <taxon>Eupercaria</taxon>
        <taxon>Perciformes</taxon>
        <taxon>Cottioidei</taxon>
        <taxon>Cottales</taxon>
        <taxon>Liparidae</taxon>
        <taxon>Liparis</taxon>
    </lineage>
</organism>
<sequence length="122" mass="13200">MKRARPFPQYEALPTVRGPSHSMRPFPQYEALPTVRGPSHSVGPFPQYEALPTVWGPSHSARPFPQCGALPTVWGPALIRCQRGLATLIQVAAPSIYGAVVVSPGLPSLEQKNTAVHHIKGM</sequence>
<keyword evidence="3" id="KW-1185">Reference proteome</keyword>
<dbReference type="Proteomes" id="UP000314294">
    <property type="component" value="Unassembled WGS sequence"/>
</dbReference>
<reference evidence="2 3" key="1">
    <citation type="submission" date="2019-03" db="EMBL/GenBank/DDBJ databases">
        <title>First draft genome of Liparis tanakae, snailfish: a comprehensive survey of snailfish specific genes.</title>
        <authorList>
            <person name="Kim W."/>
            <person name="Song I."/>
            <person name="Jeong J.-H."/>
            <person name="Kim D."/>
            <person name="Kim S."/>
            <person name="Ryu S."/>
            <person name="Song J.Y."/>
            <person name="Lee S.K."/>
        </authorList>
    </citation>
    <scope>NUCLEOTIDE SEQUENCE [LARGE SCALE GENOMIC DNA]</scope>
    <source>
        <tissue evidence="2">Muscle</tissue>
    </source>
</reference>
<evidence type="ECO:0000256" key="1">
    <source>
        <dbReference type="SAM" id="MobiDB-lite"/>
    </source>
</evidence>
<evidence type="ECO:0000313" key="2">
    <source>
        <dbReference type="EMBL" id="TNN80922.1"/>
    </source>
</evidence>